<reference evidence="4 7" key="2">
    <citation type="submission" date="2019-09" db="EMBL/GenBank/DDBJ databases">
        <title>Distinct polysaccharide growth profiles of human intestinal Prevotella copri isolates.</title>
        <authorList>
            <person name="Fehlner-Peach H."/>
            <person name="Magnabosco C."/>
            <person name="Raghavan V."/>
            <person name="Scher J.U."/>
            <person name="Tett A."/>
            <person name="Cox L.M."/>
            <person name="Gottsegen C."/>
            <person name="Watters A."/>
            <person name="Wiltshire- Gordon J.D."/>
            <person name="Segata N."/>
            <person name="Bonneau R."/>
            <person name="Littman D.R."/>
        </authorList>
    </citation>
    <scope>NUCLEOTIDE SEQUENCE [LARGE SCALE GENOMIC DNA]</scope>
    <source>
        <strain evidence="4">IAA917</strain>
        <strain evidence="7">iAA917</strain>
    </source>
</reference>
<proteinExistence type="predicted"/>
<dbReference type="AlphaFoldDB" id="A0A229I3Z5"/>
<feature type="domain" description="Peptidase M28" evidence="3">
    <location>
        <begin position="113"/>
        <end position="338"/>
    </location>
</feature>
<evidence type="ECO:0000256" key="1">
    <source>
        <dbReference type="ARBA" id="ARBA00022679"/>
    </source>
</evidence>
<dbReference type="GO" id="GO:0016603">
    <property type="term" value="F:glutaminyl-peptide cyclotransferase activity"/>
    <property type="evidence" value="ECO:0007669"/>
    <property type="project" value="TreeGrafter"/>
</dbReference>
<dbReference type="EMBL" id="NMPZ01000022">
    <property type="protein sequence ID" value="OXL43190.1"/>
    <property type="molecule type" value="Genomic_DNA"/>
</dbReference>
<accession>A0A229I3Z5</accession>
<dbReference type="PANTHER" id="PTHR12283">
    <property type="entry name" value="GLUTAMINYL-PEPTIDE CYCLOTRANSFERASE"/>
    <property type="match status" value="1"/>
</dbReference>
<gene>
    <name evidence="5" type="ORF">CFT61_12615</name>
    <name evidence="4" type="ORF">F7D25_13090</name>
</gene>
<comment type="caution">
    <text evidence="4">The sequence shown here is derived from an EMBL/GenBank/DDBJ whole genome shotgun (WGS) entry which is preliminary data.</text>
</comment>
<dbReference type="InterPro" id="IPR007484">
    <property type="entry name" value="Peptidase_M28"/>
</dbReference>
<organism evidence="4 7">
    <name type="scientific">Segatella copri</name>
    <dbReference type="NCBI Taxonomy" id="165179"/>
    <lineage>
        <taxon>Bacteria</taxon>
        <taxon>Pseudomonadati</taxon>
        <taxon>Bacteroidota</taxon>
        <taxon>Bacteroidia</taxon>
        <taxon>Bacteroidales</taxon>
        <taxon>Prevotellaceae</taxon>
        <taxon>Segatella</taxon>
    </lineage>
</organism>
<sequence>MTKKMKIILGVVVAAGLVAGTISYKNASSASSPDVQEVEEAEKLNPVGPAFNADSALAYCAAQCDFGPRVMNSEAHDKCGEWIVSKFKQFGCEVETQKADLKGYDGTILKNTNIIAHYNPKAETRILLCAHWDSRPWADNDPDSTNWRKPVMAANDGASGVAVMLEIARQLQADKKLNPSIGVDFVCFDTEDWGVPQWSDAQDDGNSWALGAQYWSENKPEGYNPRYGILLDMVGGQGAKFYREGMSMQYAGGIVKRVWAAARQAGYGSFFPKSDGGMITDDHIPVNEKAKIPTIDVIAYYPDCQQSSFGPTWHTVNDDMAHLDKNVLKAVGQTMIQVLYTEE</sequence>
<evidence type="ECO:0000313" key="7">
    <source>
        <dbReference type="Proteomes" id="UP000477980"/>
    </source>
</evidence>
<protein>
    <submittedName>
        <fullName evidence="5">Glutamine cyclotransferase</fullName>
    </submittedName>
    <submittedName>
        <fullName evidence="4">M28 family peptidase</fullName>
    </submittedName>
</protein>
<dbReference type="SUPFAM" id="SSF53187">
    <property type="entry name" value="Zn-dependent exopeptidases"/>
    <property type="match status" value="1"/>
</dbReference>
<dbReference type="Proteomes" id="UP000477980">
    <property type="component" value="Unassembled WGS sequence"/>
</dbReference>
<evidence type="ECO:0000313" key="4">
    <source>
        <dbReference type="EMBL" id="MQP15325.1"/>
    </source>
</evidence>
<evidence type="ECO:0000313" key="5">
    <source>
        <dbReference type="EMBL" id="OXL43190.1"/>
    </source>
</evidence>
<keyword evidence="1" id="KW-0808">Transferase</keyword>
<dbReference type="Gene3D" id="3.40.630.10">
    <property type="entry name" value="Zn peptidases"/>
    <property type="match status" value="1"/>
</dbReference>
<evidence type="ECO:0000313" key="6">
    <source>
        <dbReference type="Proteomes" id="UP000215155"/>
    </source>
</evidence>
<dbReference type="PANTHER" id="PTHR12283:SF6">
    <property type="entry name" value="GLUTAMINYL-PEPTIDE CYCLOTRANSFERASE-RELATED"/>
    <property type="match status" value="1"/>
</dbReference>
<evidence type="ECO:0000259" key="3">
    <source>
        <dbReference type="Pfam" id="PF04389"/>
    </source>
</evidence>
<dbReference type="OrthoDB" id="9773494at2"/>
<dbReference type="Pfam" id="PF04389">
    <property type="entry name" value="Peptidase_M28"/>
    <property type="match status" value="1"/>
</dbReference>
<dbReference type="GO" id="GO:0008270">
    <property type="term" value="F:zinc ion binding"/>
    <property type="evidence" value="ECO:0007669"/>
    <property type="project" value="TreeGrafter"/>
</dbReference>
<reference evidence="5 6" key="1">
    <citation type="submission" date="2017-07" db="EMBL/GenBank/DDBJ databases">
        <title>Draft genome sequence of Prevotella copri isolated from the gut of healthy adult Indian.</title>
        <authorList>
            <person name="Das B."/>
            <person name="Bag S."/>
            <person name="Ghosh T.S."/>
        </authorList>
    </citation>
    <scope>NUCLEOTIDE SEQUENCE [LARGE SCALE GENOMIC DNA]</scope>
    <source>
        <strain evidence="5 6">Indica</strain>
    </source>
</reference>
<dbReference type="EMBL" id="VZAH01000125">
    <property type="protein sequence ID" value="MQP15325.1"/>
    <property type="molecule type" value="Genomic_DNA"/>
</dbReference>
<dbReference type="InterPro" id="IPR040234">
    <property type="entry name" value="QC/QCL"/>
</dbReference>
<name>A0A229I3Z5_9BACT</name>
<dbReference type="RefSeq" id="WP_089544769.1">
    <property type="nucleotide sequence ID" value="NZ_JBNPOA010000006.1"/>
</dbReference>
<dbReference type="Proteomes" id="UP000215155">
    <property type="component" value="Unassembled WGS sequence"/>
</dbReference>
<keyword evidence="2" id="KW-0012">Acyltransferase</keyword>
<evidence type="ECO:0000256" key="2">
    <source>
        <dbReference type="ARBA" id="ARBA00023315"/>
    </source>
</evidence>